<feature type="signal peptide" evidence="10">
    <location>
        <begin position="1"/>
        <end position="31"/>
    </location>
</feature>
<keyword evidence="7" id="KW-1015">Disulfide bond</keyword>
<comment type="similarity">
    <text evidence="3 9">Belongs to the glycoprotein hormones subunit beta family.</text>
</comment>
<dbReference type="InterPro" id="IPR001545">
    <property type="entry name" value="Gonadotropin_bsu"/>
</dbReference>
<keyword evidence="12" id="KW-1185">Reference proteome</keyword>
<dbReference type="CDD" id="cd00069">
    <property type="entry name" value="GHB_like"/>
    <property type="match status" value="1"/>
</dbReference>
<evidence type="ECO:0000256" key="2">
    <source>
        <dbReference type="ARBA" id="ARBA00004613"/>
    </source>
</evidence>
<dbReference type="AlphaFoldDB" id="A0A6P7ICG7"/>
<dbReference type="InterPro" id="IPR006208">
    <property type="entry name" value="Glyco_hormone_CN"/>
</dbReference>
<evidence type="ECO:0000256" key="6">
    <source>
        <dbReference type="ARBA" id="ARBA00022702"/>
    </source>
</evidence>
<dbReference type="RefSeq" id="XP_028258044.1">
    <property type="nucleotide sequence ID" value="XM_028402243.1"/>
</dbReference>
<evidence type="ECO:0000256" key="9">
    <source>
        <dbReference type="RuleBase" id="RU004069"/>
    </source>
</evidence>
<comment type="subcellular location">
    <subcellularLocation>
        <location evidence="2 9">Secreted</location>
    </subcellularLocation>
</comment>
<accession>A0A6P7ICG7</accession>
<protein>
    <submittedName>
        <fullName evidence="13">Gonadotropin subunit beta-1-like</fullName>
    </submittedName>
</protein>
<dbReference type="SUPFAM" id="SSF57501">
    <property type="entry name" value="Cystine-knot cytokines"/>
    <property type="match status" value="1"/>
</dbReference>
<keyword evidence="5" id="KW-0964">Secreted</keyword>
<keyword evidence="10" id="KW-0732">Signal</keyword>
<dbReference type="Proteomes" id="UP000515145">
    <property type="component" value="Chromosome 3"/>
</dbReference>
<evidence type="ECO:0000256" key="1">
    <source>
        <dbReference type="ARBA" id="ARBA00003920"/>
    </source>
</evidence>
<dbReference type="InterPro" id="IPR018245">
    <property type="entry name" value="Gonadotropin_bsu_CS"/>
</dbReference>
<feature type="domain" description="Glycoprotein hormone subunit beta" evidence="11">
    <location>
        <begin position="37"/>
        <end position="129"/>
    </location>
</feature>
<dbReference type="Pfam" id="PF00007">
    <property type="entry name" value="Cys_knot"/>
    <property type="match status" value="1"/>
</dbReference>
<reference evidence="13" key="1">
    <citation type="submission" date="2025-08" db="UniProtKB">
        <authorList>
            <consortium name="RefSeq"/>
        </authorList>
    </citation>
    <scope>IDENTIFICATION</scope>
</reference>
<evidence type="ECO:0000256" key="4">
    <source>
        <dbReference type="ARBA" id="ARBA00011870"/>
    </source>
</evidence>
<evidence type="ECO:0000313" key="12">
    <source>
        <dbReference type="Proteomes" id="UP000515145"/>
    </source>
</evidence>
<dbReference type="PANTHER" id="PTHR11515:SF11">
    <property type="entry name" value="LUTROPIN SUBUNIT BETA"/>
    <property type="match status" value="1"/>
</dbReference>
<dbReference type="SMART" id="SM00068">
    <property type="entry name" value="GHB"/>
    <property type="match status" value="1"/>
</dbReference>
<organism evidence="12 13">
    <name type="scientific">Parambassis ranga</name>
    <name type="common">Indian glassy fish</name>
    <dbReference type="NCBI Taxonomy" id="210632"/>
    <lineage>
        <taxon>Eukaryota</taxon>
        <taxon>Metazoa</taxon>
        <taxon>Chordata</taxon>
        <taxon>Craniata</taxon>
        <taxon>Vertebrata</taxon>
        <taxon>Euteleostomi</taxon>
        <taxon>Actinopterygii</taxon>
        <taxon>Neopterygii</taxon>
        <taxon>Teleostei</taxon>
        <taxon>Neoteleostei</taxon>
        <taxon>Acanthomorphata</taxon>
        <taxon>Ovalentaria</taxon>
        <taxon>Ambassidae</taxon>
        <taxon>Parambassis</taxon>
    </lineage>
</organism>
<comment type="function">
    <text evidence="1">Involved in gametogenesis and steroidogenesis.</text>
</comment>
<dbReference type="OrthoDB" id="8903627at2759"/>
<dbReference type="GO" id="GO:0005737">
    <property type="term" value="C:cytoplasm"/>
    <property type="evidence" value="ECO:0007669"/>
    <property type="project" value="TreeGrafter"/>
</dbReference>
<evidence type="ECO:0000256" key="8">
    <source>
        <dbReference type="ARBA" id="ARBA00023180"/>
    </source>
</evidence>
<dbReference type="GO" id="GO:0007186">
    <property type="term" value="P:G protein-coupled receptor signaling pathway"/>
    <property type="evidence" value="ECO:0007669"/>
    <property type="project" value="TreeGrafter"/>
</dbReference>
<dbReference type="GO" id="GO:0005179">
    <property type="term" value="F:hormone activity"/>
    <property type="evidence" value="ECO:0007669"/>
    <property type="project" value="UniProtKB-KW"/>
</dbReference>
<dbReference type="Gene3D" id="2.10.90.10">
    <property type="entry name" value="Cystine-knot cytokines"/>
    <property type="match status" value="1"/>
</dbReference>
<keyword evidence="6 9" id="KW-0372">Hormone</keyword>
<dbReference type="GO" id="GO:0005615">
    <property type="term" value="C:extracellular space"/>
    <property type="evidence" value="ECO:0007669"/>
    <property type="project" value="TreeGrafter"/>
</dbReference>
<dbReference type="PROSITE" id="PS00689">
    <property type="entry name" value="GLYCO_HORMONE_BETA_2"/>
    <property type="match status" value="1"/>
</dbReference>
<evidence type="ECO:0000256" key="10">
    <source>
        <dbReference type="SAM" id="SignalP"/>
    </source>
</evidence>
<evidence type="ECO:0000256" key="7">
    <source>
        <dbReference type="ARBA" id="ARBA00023157"/>
    </source>
</evidence>
<evidence type="ECO:0000259" key="11">
    <source>
        <dbReference type="Pfam" id="PF00007"/>
    </source>
</evidence>
<feature type="chain" id="PRO_5028280478" evidence="10">
    <location>
        <begin position="32"/>
        <end position="138"/>
    </location>
</feature>
<dbReference type="InterPro" id="IPR029034">
    <property type="entry name" value="Cystine-knot_cytokine"/>
</dbReference>
<dbReference type="GeneID" id="114433601"/>
<proteinExistence type="inferred from homology"/>
<name>A0A6P7ICG7_9TELE</name>
<keyword evidence="8" id="KW-0325">Glycoprotein</keyword>
<evidence type="ECO:0000256" key="5">
    <source>
        <dbReference type="ARBA" id="ARBA00022525"/>
    </source>
</evidence>
<dbReference type="PANTHER" id="PTHR11515">
    <property type="entry name" value="GLYCOPROTEIN HORMONE BETA CHAIN"/>
    <property type="match status" value="1"/>
</dbReference>
<evidence type="ECO:0000256" key="3">
    <source>
        <dbReference type="ARBA" id="ARBA00006552"/>
    </source>
</evidence>
<dbReference type="InParanoid" id="A0A6P7ICG7"/>
<comment type="subunit">
    <text evidence="4">Heterodimer of an alpha and a beta chain.</text>
</comment>
<evidence type="ECO:0000313" key="13">
    <source>
        <dbReference type="RefSeq" id="XP_028258044.1"/>
    </source>
</evidence>
<sequence length="138" mass="15410">MDGCLGCRRAHCTRQRMQLVVMAAVLALAGADPRCSPGCHPNNVTIAVESCGMKEQVYTTICEGQCHHQEINYDYHEEDTPQSICNGDWFYEVKYIAGCPVGATYPVARNCKCTRCNEEDTYCGHFPEDILSCSFPLF</sequence>
<gene>
    <name evidence="13" type="primary">LOC114433601</name>
</gene>